<evidence type="ECO:0000256" key="7">
    <source>
        <dbReference type="PIRSR" id="PIRSR600246-3"/>
    </source>
</evidence>
<accession>A0A4V6MKR9</accession>
<dbReference type="Proteomes" id="UP000292627">
    <property type="component" value="Unassembled WGS sequence"/>
</dbReference>
<evidence type="ECO:0000256" key="6">
    <source>
        <dbReference type="PIRSR" id="PIRSR600246-2"/>
    </source>
</evidence>
<dbReference type="EMBL" id="SHMC01000001">
    <property type="protein sequence ID" value="TAA28845.1"/>
    <property type="molecule type" value="Genomic_DNA"/>
</dbReference>
<evidence type="ECO:0000313" key="8">
    <source>
        <dbReference type="EMBL" id="TAA28845.1"/>
    </source>
</evidence>
<dbReference type="AlphaFoldDB" id="A0A4V6MKR9"/>
<evidence type="ECO:0000313" key="9">
    <source>
        <dbReference type="Proteomes" id="UP000292627"/>
    </source>
</evidence>
<dbReference type="GO" id="GO:0008233">
    <property type="term" value="F:peptidase activity"/>
    <property type="evidence" value="ECO:0007669"/>
    <property type="project" value="UniProtKB-KW"/>
</dbReference>
<dbReference type="CDD" id="cd04701">
    <property type="entry name" value="Asparaginase_2"/>
    <property type="match status" value="1"/>
</dbReference>
<feature type="binding site" evidence="6">
    <location>
        <begin position="161"/>
        <end position="164"/>
    </location>
    <ligand>
        <name>substrate</name>
    </ligand>
</feature>
<sequence length="266" mass="27375">MAPVQRQAIHAALEQALDAGAAVLERGGAALDAVQAAVVALEEAPWFNAGYGAVYTARGEHELDAALMEGAVMDHSPHVLLAGQGAERFADTQPAIARVDNAWFDTPSRLAQLHRAQEEAREGASAAGRYFGTVGAVALDRQGHLAAATSTGGMTNKRWGRVGDSPLIGAGTWADQRVAVSATGWGEAFIRCAAAHDIAARVAHGGASLGEAAEAVVFGTLPALGGDGGVIAVDAQGRLALPFNTGGMYRGWIDRDGRRGTAIFDA</sequence>
<name>A0A4V6MKR9_9GAMM</name>
<dbReference type="InterPro" id="IPR000246">
    <property type="entry name" value="Peptidase_T2"/>
</dbReference>
<keyword evidence="3" id="KW-0068">Autocatalytic cleavage</keyword>
<feature type="binding site" evidence="6">
    <location>
        <begin position="183"/>
        <end position="186"/>
    </location>
    <ligand>
        <name>substrate</name>
    </ligand>
</feature>
<dbReference type="Pfam" id="PF01112">
    <property type="entry name" value="Asparaginase_2"/>
    <property type="match status" value="1"/>
</dbReference>
<reference evidence="8 9" key="1">
    <citation type="submission" date="2019-02" db="EMBL/GenBank/DDBJ databases">
        <title>WGS of Pseudoxanthomonas species novum from clinical isolates.</title>
        <authorList>
            <person name="Bernier A.-M."/>
            <person name="Bernard K."/>
            <person name="Vachon A."/>
        </authorList>
    </citation>
    <scope>NUCLEOTIDE SEQUENCE [LARGE SCALE GENOMIC DNA]</scope>
    <source>
        <strain evidence="8 9">NML171200</strain>
    </source>
</reference>
<evidence type="ECO:0000256" key="5">
    <source>
        <dbReference type="PIRSR" id="PIRSR600246-1"/>
    </source>
</evidence>
<feature type="active site" description="Nucleophile" evidence="5">
    <location>
        <position position="133"/>
    </location>
</feature>
<keyword evidence="1" id="KW-0645">Protease</keyword>
<dbReference type="OrthoDB" id="9780217at2"/>
<proteinExistence type="predicted"/>
<dbReference type="SUPFAM" id="SSF56235">
    <property type="entry name" value="N-terminal nucleophile aminohydrolases (Ntn hydrolases)"/>
    <property type="match status" value="1"/>
</dbReference>
<gene>
    <name evidence="8" type="ORF">EA660_00605</name>
</gene>
<protein>
    <recommendedName>
        <fullName evidence="4">Isoaspartyl peptidase</fullName>
    </recommendedName>
</protein>
<dbReference type="InterPro" id="IPR029055">
    <property type="entry name" value="Ntn_hydrolases_N"/>
</dbReference>
<dbReference type="PANTHER" id="PTHR10188">
    <property type="entry name" value="L-ASPARAGINASE"/>
    <property type="match status" value="1"/>
</dbReference>
<keyword evidence="2" id="KW-0378">Hydrolase</keyword>
<comment type="caution">
    <text evidence="8">The sequence shown here is derived from an EMBL/GenBank/DDBJ whole genome shotgun (WGS) entry which is preliminary data.</text>
</comment>
<dbReference type="PANTHER" id="PTHR10188:SF6">
    <property type="entry name" value="N(4)-(BETA-N-ACETYLGLUCOSAMINYL)-L-ASPARAGINASE"/>
    <property type="match status" value="1"/>
</dbReference>
<organism evidence="8 9">
    <name type="scientific">Pseudoxanthomonas winnipegensis</name>
    <dbReference type="NCBI Taxonomy" id="2480810"/>
    <lineage>
        <taxon>Bacteria</taxon>
        <taxon>Pseudomonadati</taxon>
        <taxon>Pseudomonadota</taxon>
        <taxon>Gammaproteobacteria</taxon>
        <taxon>Lysobacterales</taxon>
        <taxon>Lysobacteraceae</taxon>
        <taxon>Pseudoxanthomonas</taxon>
    </lineage>
</organism>
<evidence type="ECO:0000256" key="2">
    <source>
        <dbReference type="ARBA" id="ARBA00022801"/>
    </source>
</evidence>
<evidence type="ECO:0000256" key="3">
    <source>
        <dbReference type="ARBA" id="ARBA00022813"/>
    </source>
</evidence>
<dbReference type="GO" id="GO:0006508">
    <property type="term" value="P:proteolysis"/>
    <property type="evidence" value="ECO:0007669"/>
    <property type="project" value="UniProtKB-KW"/>
</dbReference>
<dbReference type="GO" id="GO:0016811">
    <property type="term" value="F:hydrolase activity, acting on carbon-nitrogen (but not peptide) bonds, in linear amides"/>
    <property type="evidence" value="ECO:0007669"/>
    <property type="project" value="UniProtKB-ARBA"/>
</dbReference>
<feature type="site" description="Cleavage; by autolysis" evidence="7">
    <location>
        <begin position="132"/>
        <end position="133"/>
    </location>
</feature>
<evidence type="ECO:0000256" key="1">
    <source>
        <dbReference type="ARBA" id="ARBA00022670"/>
    </source>
</evidence>
<dbReference type="FunFam" id="3.60.20.30:FF:000001">
    <property type="entry name" value="Isoaspartyl peptidase/L-asparaginase"/>
    <property type="match status" value="1"/>
</dbReference>
<evidence type="ECO:0000256" key="4">
    <source>
        <dbReference type="ARBA" id="ARBA00069124"/>
    </source>
</evidence>
<dbReference type="Gene3D" id="3.60.20.30">
    <property type="entry name" value="(Glycosyl)asparaginase"/>
    <property type="match status" value="1"/>
</dbReference>